<evidence type="ECO:0000313" key="1">
    <source>
        <dbReference type="EMBL" id="QGK69763.1"/>
    </source>
</evidence>
<proteinExistence type="predicted"/>
<dbReference type="GO" id="GO:0016301">
    <property type="term" value="F:kinase activity"/>
    <property type="evidence" value="ECO:0007669"/>
    <property type="project" value="UniProtKB-KW"/>
</dbReference>
<accession>A0A5Q3Q5Z2</accession>
<dbReference type="RefSeq" id="WP_154076356.1">
    <property type="nucleotide sequence ID" value="NZ_CP045929.1"/>
</dbReference>
<dbReference type="Proteomes" id="UP000371041">
    <property type="component" value="Chromosome"/>
</dbReference>
<dbReference type="KEGG" id="sace:GIY23_09740"/>
<protein>
    <submittedName>
        <fullName evidence="1">Uridine kinase</fullName>
    </submittedName>
</protein>
<organism evidence="1 2">
    <name type="scientific">Allosaccharopolyspora coralli</name>
    <dbReference type="NCBI Taxonomy" id="2665642"/>
    <lineage>
        <taxon>Bacteria</taxon>
        <taxon>Bacillati</taxon>
        <taxon>Actinomycetota</taxon>
        <taxon>Actinomycetes</taxon>
        <taxon>Pseudonocardiales</taxon>
        <taxon>Pseudonocardiaceae</taxon>
        <taxon>Allosaccharopolyspora</taxon>
    </lineage>
</organism>
<dbReference type="Gene3D" id="3.40.50.300">
    <property type="entry name" value="P-loop containing nucleotide triphosphate hydrolases"/>
    <property type="match status" value="1"/>
</dbReference>
<gene>
    <name evidence="1" type="ORF">GIY23_09740</name>
</gene>
<keyword evidence="1" id="KW-0418">Kinase</keyword>
<dbReference type="AlphaFoldDB" id="A0A5Q3Q5Z2"/>
<sequence length="208" mass="22715">MRVRPTTPAALTEELADAVEAVQAPWARVAVDGAPGSGTVATADALAEALRVRGRDTVRVRMDDYVRAASVRLEFGHHDPESYYTTWFDHNGLTREVLRPLTSGGSGSVVPALWDSTLDRSPRLERVRLQRGGVALVDGPLMLGSGLDFDLTVHLWLPGGALARRVPEDLHWTLPAFSRYTEEVRPEALADHTVRTDRPGHPAIVDAL</sequence>
<keyword evidence="1" id="KW-0808">Transferase</keyword>
<name>A0A5Q3Q5Z2_9PSEU</name>
<evidence type="ECO:0000313" key="2">
    <source>
        <dbReference type="Proteomes" id="UP000371041"/>
    </source>
</evidence>
<dbReference type="InterPro" id="IPR027417">
    <property type="entry name" value="P-loop_NTPase"/>
</dbReference>
<dbReference type="SUPFAM" id="SSF52540">
    <property type="entry name" value="P-loop containing nucleoside triphosphate hydrolases"/>
    <property type="match status" value="1"/>
</dbReference>
<reference evidence="2" key="1">
    <citation type="submission" date="2019-11" db="EMBL/GenBank/DDBJ databases">
        <title>The complete genome sequence of Saccharopolyspora sp. E2A.</title>
        <authorList>
            <person name="Zhang G."/>
        </authorList>
    </citation>
    <scope>NUCLEOTIDE SEQUENCE [LARGE SCALE GENOMIC DNA]</scope>
    <source>
        <strain evidence="2">E2A</strain>
    </source>
</reference>
<keyword evidence="2" id="KW-1185">Reference proteome</keyword>
<dbReference type="EMBL" id="CP045929">
    <property type="protein sequence ID" value="QGK69763.1"/>
    <property type="molecule type" value="Genomic_DNA"/>
</dbReference>